<accession>A0A1B1UBE1</accession>
<organism evidence="1 2">
    <name type="scientific">Bradyrhizobium icense</name>
    <dbReference type="NCBI Taxonomy" id="1274631"/>
    <lineage>
        <taxon>Bacteria</taxon>
        <taxon>Pseudomonadati</taxon>
        <taxon>Pseudomonadota</taxon>
        <taxon>Alphaproteobacteria</taxon>
        <taxon>Hyphomicrobiales</taxon>
        <taxon>Nitrobacteraceae</taxon>
        <taxon>Bradyrhizobium</taxon>
    </lineage>
</organism>
<name>A0A1B1UBE1_9BRAD</name>
<protein>
    <recommendedName>
        <fullName evidence="3">Rad50/SbcC-type AAA domain-containing protein</fullName>
    </recommendedName>
</protein>
<dbReference type="Proteomes" id="UP000092839">
    <property type="component" value="Chromosome"/>
</dbReference>
<dbReference type="OrthoDB" id="9789562at2"/>
<proteinExistence type="predicted"/>
<evidence type="ECO:0008006" key="3">
    <source>
        <dbReference type="Google" id="ProtNLM"/>
    </source>
</evidence>
<dbReference type="InterPro" id="IPR027417">
    <property type="entry name" value="P-loop_NTPase"/>
</dbReference>
<evidence type="ECO:0000313" key="2">
    <source>
        <dbReference type="Proteomes" id="UP000092839"/>
    </source>
</evidence>
<dbReference type="KEGG" id="bic:LMTR13_07785"/>
<dbReference type="STRING" id="1274631.LMTR13_07785"/>
<keyword evidence="2" id="KW-1185">Reference proteome</keyword>
<dbReference type="RefSeq" id="WP_065727386.1">
    <property type="nucleotide sequence ID" value="NZ_CP016428.1"/>
</dbReference>
<gene>
    <name evidence="1" type="ORF">LMTR13_07785</name>
</gene>
<reference evidence="1 2" key="1">
    <citation type="submission" date="2016-07" db="EMBL/GenBank/DDBJ databases">
        <title>Complete genome sequence of Bradyrhizobium icense LMTR 13T, a potential inoculant strain isolated from lima bean (Phaseolus lunatus) in Peru.</title>
        <authorList>
            <person name="Ormeno-Orrillo E."/>
            <person name="Duran D."/>
            <person name="Rogel M.A."/>
            <person name="Rey L."/>
            <person name="Imperial J."/>
            <person name="Ruiz-Argueso T."/>
            <person name="Martinez-Romero E."/>
        </authorList>
    </citation>
    <scope>NUCLEOTIDE SEQUENCE [LARGE SCALE GENOMIC DNA]</scope>
    <source>
        <strain evidence="1 2">LMTR 13</strain>
    </source>
</reference>
<sequence>MASDNDLFDWCAARPRWQQEAIRLLTTKPVLDADELNQLEDAVRAETGITAGTPPAWPALTKTHLKAGNQFAPVTVLGSIGPLRNIDRLAAAQPPLKFAVNGVTLIYGPNGSGKSGYCRIAKKICHCLHDVTLRGNVFEPASSDPREVTLTFRVDGDKTRSMVWDDRSPHH</sequence>
<dbReference type="AlphaFoldDB" id="A0A1B1UBE1"/>
<dbReference type="EMBL" id="CP016428">
    <property type="protein sequence ID" value="ANW00100.1"/>
    <property type="molecule type" value="Genomic_DNA"/>
</dbReference>
<dbReference type="Gene3D" id="3.40.50.300">
    <property type="entry name" value="P-loop containing nucleotide triphosphate hydrolases"/>
    <property type="match status" value="1"/>
</dbReference>
<evidence type="ECO:0000313" key="1">
    <source>
        <dbReference type="EMBL" id="ANW00100.1"/>
    </source>
</evidence>